<reference evidence="2" key="1">
    <citation type="journal article" date="2023" name="Front. Plant Sci.">
        <title>Chromosomal-level genome assembly of Melastoma candidum provides insights into trichome evolution.</title>
        <authorList>
            <person name="Zhong Y."/>
            <person name="Wu W."/>
            <person name="Sun C."/>
            <person name="Zou P."/>
            <person name="Liu Y."/>
            <person name="Dai S."/>
            <person name="Zhou R."/>
        </authorList>
    </citation>
    <scope>NUCLEOTIDE SEQUENCE [LARGE SCALE GENOMIC DNA]</scope>
</reference>
<name>A0ACB9NRH1_9MYRT</name>
<evidence type="ECO:0000313" key="1">
    <source>
        <dbReference type="EMBL" id="KAI4338718.1"/>
    </source>
</evidence>
<gene>
    <name evidence="1" type="ORF">MLD38_023742</name>
</gene>
<organism evidence="1 2">
    <name type="scientific">Melastoma candidum</name>
    <dbReference type="NCBI Taxonomy" id="119954"/>
    <lineage>
        <taxon>Eukaryota</taxon>
        <taxon>Viridiplantae</taxon>
        <taxon>Streptophyta</taxon>
        <taxon>Embryophyta</taxon>
        <taxon>Tracheophyta</taxon>
        <taxon>Spermatophyta</taxon>
        <taxon>Magnoliopsida</taxon>
        <taxon>eudicotyledons</taxon>
        <taxon>Gunneridae</taxon>
        <taxon>Pentapetalae</taxon>
        <taxon>rosids</taxon>
        <taxon>malvids</taxon>
        <taxon>Myrtales</taxon>
        <taxon>Melastomataceae</taxon>
        <taxon>Melastomatoideae</taxon>
        <taxon>Melastomateae</taxon>
        <taxon>Melastoma</taxon>
    </lineage>
</organism>
<dbReference type="EMBL" id="CM042886">
    <property type="protein sequence ID" value="KAI4338718.1"/>
    <property type="molecule type" value="Genomic_DNA"/>
</dbReference>
<dbReference type="Proteomes" id="UP001057402">
    <property type="component" value="Chromosome 7"/>
</dbReference>
<proteinExistence type="predicted"/>
<sequence length="229" mass="25572">MGFSGVPPTIMAQCLHEGFSHPNGYSNESKDIKIGSMQMFFKNSSSCEDVGPGNFPVEEVHKISVLDIRIANADRHSGNILISKGDDGKTVLIPIDHGYCLPETFEDCTFDWRYWPQAREPYSLDTVDYIRTLDAEQDIALLKYYGWDVSPDCARTLRVSTMLLKKAVERGFTPFAIGSIMCRETINEESVIEGIIREAEESLLPGMSEAAFLDITSQIMDSTLDKLGK</sequence>
<comment type="caution">
    <text evidence="1">The sequence shown here is derived from an EMBL/GenBank/DDBJ whole genome shotgun (WGS) entry which is preliminary data.</text>
</comment>
<protein>
    <submittedName>
        <fullName evidence="1">Uncharacterized protein</fullName>
    </submittedName>
</protein>
<accession>A0ACB9NRH1</accession>
<keyword evidence="2" id="KW-1185">Reference proteome</keyword>
<evidence type="ECO:0000313" key="2">
    <source>
        <dbReference type="Proteomes" id="UP001057402"/>
    </source>
</evidence>